<gene>
    <name evidence="10" type="ORF">J2X05_001704</name>
</gene>
<dbReference type="NCBIfam" id="TIGR00361">
    <property type="entry name" value="ComEC_Rec2"/>
    <property type="match status" value="1"/>
</dbReference>
<comment type="subcellular location">
    <subcellularLocation>
        <location evidence="1">Cell membrane</location>
        <topology evidence="1">Multi-pass membrane protein</topology>
    </subcellularLocation>
</comment>
<dbReference type="InterPro" id="IPR001279">
    <property type="entry name" value="Metallo-B-lactamas"/>
</dbReference>
<keyword evidence="2" id="KW-1003">Cell membrane</keyword>
<feature type="transmembrane region" description="Helical" evidence="6">
    <location>
        <begin position="416"/>
        <end position="442"/>
    </location>
</feature>
<evidence type="ECO:0000256" key="1">
    <source>
        <dbReference type="ARBA" id="ARBA00004651"/>
    </source>
</evidence>
<dbReference type="InterPro" id="IPR025405">
    <property type="entry name" value="DUF4131"/>
</dbReference>
<feature type="transmembrane region" description="Helical" evidence="6">
    <location>
        <begin position="448"/>
        <end position="467"/>
    </location>
</feature>
<dbReference type="InterPro" id="IPR004797">
    <property type="entry name" value="Competence_ComEC/Rec2"/>
</dbReference>
<evidence type="ECO:0000256" key="6">
    <source>
        <dbReference type="SAM" id="Phobius"/>
    </source>
</evidence>
<evidence type="ECO:0000259" key="8">
    <source>
        <dbReference type="Pfam" id="PF03772"/>
    </source>
</evidence>
<comment type="caution">
    <text evidence="10">The sequence shown here is derived from an EMBL/GenBank/DDBJ whole genome shotgun (WGS) entry which is preliminary data.</text>
</comment>
<evidence type="ECO:0000256" key="2">
    <source>
        <dbReference type="ARBA" id="ARBA00022475"/>
    </source>
</evidence>
<name>A0ABU1UX72_9GAMM</name>
<dbReference type="CDD" id="cd07731">
    <property type="entry name" value="ComA-like_MBL-fold"/>
    <property type="match status" value="1"/>
</dbReference>
<evidence type="ECO:0000313" key="11">
    <source>
        <dbReference type="Proteomes" id="UP001253595"/>
    </source>
</evidence>
<dbReference type="Proteomes" id="UP001253595">
    <property type="component" value="Unassembled WGS sequence"/>
</dbReference>
<feature type="transmembrane region" description="Helical" evidence="6">
    <location>
        <begin position="292"/>
        <end position="310"/>
    </location>
</feature>
<feature type="domain" description="Metallo-beta-lactamase" evidence="7">
    <location>
        <begin position="504"/>
        <end position="692"/>
    </location>
</feature>
<evidence type="ECO:0000259" key="9">
    <source>
        <dbReference type="Pfam" id="PF13567"/>
    </source>
</evidence>
<feature type="transmembrane region" description="Helical" evidence="6">
    <location>
        <begin position="210"/>
        <end position="233"/>
    </location>
</feature>
<feature type="domain" description="DUF4131" evidence="9">
    <location>
        <begin position="4"/>
        <end position="138"/>
    </location>
</feature>
<dbReference type="SUPFAM" id="SSF56281">
    <property type="entry name" value="Metallo-hydrolase/oxidoreductase"/>
    <property type="match status" value="1"/>
</dbReference>
<sequence length="755" mass="82915">MRHCLAISLGLAWGIAVGHSLLAMQLDDDLAGKDLIVTGHIQGLPERDDRRLRFNLRVNSAVTAAGQAIPVEHFPAKLQLSWYLYQRKGSLSDLPALAIGDEWQLRVRLKRPRGFVNPAGFDYHAWLLRQGIGATGYVIDHRNNHHLNSGDDYFNLDDWINQQRYQLQQWIVARSKSSERGILIALLIGDSALVDKSQWARMQQTGTSHLIAISGLHVGFLAIFGFYVGLSLGKCVQLVWHRCPALMIAWCSAILCASFYSALAGFNIPTVRTLIMLVVFYLACLGRRSINIADIFCLALALVVVLDPLAALDMGFWLSFGAVALLLIYFSGRLVPKQTAEPWSGYSVANLIVGFIRSQWAMFIGLLVPLSVLVSCVSLVAPVANGIAIPLITFLVVPLLLVSAATRNLLGDTSDFLLSGAGWLMEILKIFLEGLLAVGGAWSSPVVAFSPTLALLIALSCCVLLLPKGLFPRVLGWCGLLLGVGLGIVIDPPNQPDLKLKILDVGQGSAFVVQVGEKTLVYDTGPKYTDDFNAGSGIVAPYLYAQGINHINRLVVSHGDMDHAGGLTGLLEKIAVEHLFAGEPEKIPPEVANTIESQSCHQASEWQWQKVRFQFLQFAQATGTSANNHSCVLLISYAGQHILLPGDIETSVENQLLRNQNLPEKLNVLLAAHHGSRTSSGAGFVNKMQPEVVIYSAGYRSQHGHPHRQVRQRYQAVGSRELNTAYSGAILFEWDQGSLHLVREYRQSNRRYWFD</sequence>
<dbReference type="InterPro" id="IPR052159">
    <property type="entry name" value="Competence_DNA_uptake"/>
</dbReference>
<keyword evidence="4 6" id="KW-1133">Transmembrane helix</keyword>
<dbReference type="InterPro" id="IPR036866">
    <property type="entry name" value="RibonucZ/Hydroxyglut_hydro"/>
</dbReference>
<dbReference type="PANTHER" id="PTHR30619:SF1">
    <property type="entry name" value="RECOMBINATION PROTEIN 2"/>
    <property type="match status" value="1"/>
</dbReference>
<dbReference type="NCBIfam" id="TIGR00360">
    <property type="entry name" value="ComEC_N-term"/>
    <property type="match status" value="1"/>
</dbReference>
<proteinExistence type="predicted"/>
<feature type="transmembrane region" description="Helical" evidence="6">
    <location>
        <begin position="245"/>
        <end position="263"/>
    </location>
</feature>
<accession>A0ABU1UX72</accession>
<evidence type="ECO:0000259" key="7">
    <source>
        <dbReference type="Pfam" id="PF00753"/>
    </source>
</evidence>
<keyword evidence="11" id="KW-1185">Reference proteome</keyword>
<dbReference type="Gene3D" id="3.60.15.10">
    <property type="entry name" value="Ribonuclease Z/Hydroxyacylglutathione hydrolase-like"/>
    <property type="match status" value="1"/>
</dbReference>
<dbReference type="PANTHER" id="PTHR30619">
    <property type="entry name" value="DNA INTERNALIZATION/COMPETENCE PROTEIN COMEC/REC2"/>
    <property type="match status" value="1"/>
</dbReference>
<dbReference type="Pfam" id="PF13567">
    <property type="entry name" value="DUF4131"/>
    <property type="match status" value="1"/>
</dbReference>
<dbReference type="InterPro" id="IPR035681">
    <property type="entry name" value="ComA-like_MBL"/>
</dbReference>
<protein>
    <submittedName>
        <fullName evidence="10">Competence protein ComEC</fullName>
    </submittedName>
</protein>
<dbReference type="Pfam" id="PF03772">
    <property type="entry name" value="Competence"/>
    <property type="match status" value="1"/>
</dbReference>
<dbReference type="EMBL" id="JAVDVX010000002">
    <property type="protein sequence ID" value="MDR7089698.1"/>
    <property type="molecule type" value="Genomic_DNA"/>
</dbReference>
<reference evidence="10 11" key="1">
    <citation type="submission" date="2023-07" db="EMBL/GenBank/DDBJ databases">
        <title>Sorghum-associated microbial communities from plants grown in Nebraska, USA.</title>
        <authorList>
            <person name="Schachtman D."/>
        </authorList>
    </citation>
    <scope>NUCLEOTIDE SEQUENCE [LARGE SCALE GENOMIC DNA]</scope>
    <source>
        <strain evidence="10 11">BE190</strain>
    </source>
</reference>
<dbReference type="InterPro" id="IPR004477">
    <property type="entry name" value="ComEC_N"/>
</dbReference>
<feature type="domain" description="ComEC/Rec2-related protein" evidence="8">
    <location>
        <begin position="186"/>
        <end position="466"/>
    </location>
</feature>
<evidence type="ECO:0000313" key="10">
    <source>
        <dbReference type="EMBL" id="MDR7089698.1"/>
    </source>
</evidence>
<dbReference type="Pfam" id="PF00753">
    <property type="entry name" value="Lactamase_B"/>
    <property type="match status" value="1"/>
</dbReference>
<keyword evidence="5 6" id="KW-0472">Membrane</keyword>
<organism evidence="10 11">
    <name type="scientific">Cellvibrio fibrivorans</name>
    <dbReference type="NCBI Taxonomy" id="126350"/>
    <lineage>
        <taxon>Bacteria</taxon>
        <taxon>Pseudomonadati</taxon>
        <taxon>Pseudomonadota</taxon>
        <taxon>Gammaproteobacteria</taxon>
        <taxon>Cellvibrionales</taxon>
        <taxon>Cellvibrionaceae</taxon>
        <taxon>Cellvibrio</taxon>
    </lineage>
</organism>
<feature type="transmembrane region" description="Helical" evidence="6">
    <location>
        <begin position="387"/>
        <end position="404"/>
    </location>
</feature>
<evidence type="ECO:0000256" key="3">
    <source>
        <dbReference type="ARBA" id="ARBA00022692"/>
    </source>
</evidence>
<evidence type="ECO:0000256" key="5">
    <source>
        <dbReference type="ARBA" id="ARBA00023136"/>
    </source>
</evidence>
<feature type="transmembrane region" description="Helical" evidence="6">
    <location>
        <begin position="474"/>
        <end position="490"/>
    </location>
</feature>
<evidence type="ECO:0000256" key="4">
    <source>
        <dbReference type="ARBA" id="ARBA00022989"/>
    </source>
</evidence>
<keyword evidence="3 6" id="KW-0812">Transmembrane</keyword>
<feature type="transmembrane region" description="Helical" evidence="6">
    <location>
        <begin position="316"/>
        <end position="335"/>
    </location>
</feature>